<dbReference type="Pfam" id="PF13586">
    <property type="entry name" value="DDE_Tnp_1_2"/>
    <property type="match status" value="1"/>
</dbReference>
<protein>
    <submittedName>
        <fullName evidence="4">IS5 family transposase ISShsa1</fullName>
    </submittedName>
</protein>
<feature type="domain" description="Transposase InsH N-terminal" evidence="2">
    <location>
        <begin position="3"/>
        <end position="97"/>
    </location>
</feature>
<evidence type="ECO:0000259" key="3">
    <source>
        <dbReference type="Pfam" id="PF13586"/>
    </source>
</evidence>
<gene>
    <name evidence="4" type="ORF">SDC9_77401</name>
</gene>
<sequence length="450" mass="52091">MHLKEDNRWVKKAQTIPWLEIEQRYAALFVNRKGNVAKSLRLALGACIIQAEYGYSDEETALQIQENPYLQYFCGYPGYDDSKLPFDPSLMVYFCKRLTPEMLGEINEMILSTAQKEDNRHDDDDDHGNSGNRGTMIVDATCAPSNIRYPQDASLLNEARENTEKLLDELHDPADGRKPRTYRTQAHRDYLQFSRSRKKTVKKIRKAVGKQLRYLARNLAAIDEKLALGRTLSERKHDRLAAIRKLYKQQKYMYDHRCHTVPDRIVSVSQPFLRPIVRGKAGKPVEFGAKLDISVVTGWTRLECFSFDAYNEAGNLPAMAERFREREGYYPSRILADKIYRNRENLQFCKERGIRLSGPALGRPKKDEVRNKTQDFLDECERVEVERRFSLAKRKCGLGLIVTKLRQTIAHSVAMSILVLNLRKIQYALLRLLAFLVLRLAPLKMRPLFS</sequence>
<feature type="domain" description="Transposase DDE" evidence="3">
    <location>
        <begin position="335"/>
        <end position="423"/>
    </location>
</feature>
<comment type="caution">
    <text evidence="4">The sequence shown here is derived from an EMBL/GenBank/DDBJ whole genome shotgun (WGS) entry which is preliminary data.</text>
</comment>
<proteinExistence type="predicted"/>
<reference evidence="4" key="1">
    <citation type="submission" date="2019-08" db="EMBL/GenBank/DDBJ databases">
        <authorList>
            <person name="Kucharzyk K."/>
            <person name="Murdoch R.W."/>
            <person name="Higgins S."/>
            <person name="Loffler F."/>
        </authorList>
    </citation>
    <scope>NUCLEOTIDE SEQUENCE</scope>
</reference>
<evidence type="ECO:0000256" key="1">
    <source>
        <dbReference type="SAM" id="MobiDB-lite"/>
    </source>
</evidence>
<dbReference type="PANTHER" id="PTHR33803">
    <property type="entry name" value="IS1478 TRANSPOSASE"/>
    <property type="match status" value="1"/>
</dbReference>
<dbReference type="InterPro" id="IPR008490">
    <property type="entry name" value="Transposase_InsH_N"/>
</dbReference>
<dbReference type="EMBL" id="VSSQ01005908">
    <property type="protein sequence ID" value="MPM30851.1"/>
    <property type="molecule type" value="Genomic_DNA"/>
</dbReference>
<name>A0A644YSL1_9ZZZZ</name>
<dbReference type="InterPro" id="IPR025668">
    <property type="entry name" value="Tnp_DDE_dom"/>
</dbReference>
<organism evidence="4">
    <name type="scientific">bioreactor metagenome</name>
    <dbReference type="NCBI Taxonomy" id="1076179"/>
    <lineage>
        <taxon>unclassified sequences</taxon>
        <taxon>metagenomes</taxon>
        <taxon>ecological metagenomes</taxon>
    </lineage>
</organism>
<accession>A0A644YSL1</accession>
<evidence type="ECO:0000313" key="4">
    <source>
        <dbReference type="EMBL" id="MPM30851.1"/>
    </source>
</evidence>
<dbReference type="InterPro" id="IPR047710">
    <property type="entry name" value="Transpos_IS5-like"/>
</dbReference>
<dbReference type="PANTHER" id="PTHR33803:SF3">
    <property type="entry name" value="BLL1974 PROTEIN"/>
    <property type="match status" value="1"/>
</dbReference>
<dbReference type="AlphaFoldDB" id="A0A644YSL1"/>
<feature type="region of interest" description="Disordered" evidence="1">
    <location>
        <begin position="115"/>
        <end position="134"/>
    </location>
</feature>
<evidence type="ECO:0000259" key="2">
    <source>
        <dbReference type="Pfam" id="PF05598"/>
    </source>
</evidence>
<dbReference type="NCBIfam" id="NF033578">
    <property type="entry name" value="transpos_IS5_1"/>
    <property type="match status" value="1"/>
</dbReference>
<dbReference type="Pfam" id="PF05598">
    <property type="entry name" value="DUF772"/>
    <property type="match status" value="1"/>
</dbReference>